<feature type="coiled-coil region" evidence="1">
    <location>
        <begin position="220"/>
        <end position="247"/>
    </location>
</feature>
<comment type="caution">
    <text evidence="3">The sequence shown here is derived from an EMBL/GenBank/DDBJ whole genome shotgun (WGS) entry which is preliminary data.</text>
</comment>
<dbReference type="Gene3D" id="1.20.58.1520">
    <property type="match status" value="1"/>
</dbReference>
<accession>A0ABQ7KG15</accession>
<feature type="region of interest" description="Disordered" evidence="2">
    <location>
        <begin position="446"/>
        <end position="542"/>
    </location>
</feature>
<feature type="compositionally biased region" description="Low complexity" evidence="2">
    <location>
        <begin position="514"/>
        <end position="523"/>
    </location>
</feature>
<name>A0ABQ7KG15_9FUNG</name>
<keyword evidence="1" id="KW-0175">Coiled coil</keyword>
<gene>
    <name evidence="3" type="ORF">BGZ96_007681</name>
</gene>
<feature type="compositionally biased region" description="Polar residues" evidence="2">
    <location>
        <begin position="478"/>
        <end position="499"/>
    </location>
</feature>
<dbReference type="InterPro" id="IPR007145">
    <property type="entry name" value="MAP65_Ase1_PRC1"/>
</dbReference>
<dbReference type="EMBL" id="JAAAIM010000040">
    <property type="protein sequence ID" value="KAG0297130.1"/>
    <property type="molecule type" value="Genomic_DNA"/>
</dbReference>
<dbReference type="PANTHER" id="PTHR19321">
    <property type="entry name" value="PROTEIN REGULATOR OF CYTOKINESIS 1 PRC1-RELATED"/>
    <property type="match status" value="1"/>
</dbReference>
<evidence type="ECO:0000313" key="4">
    <source>
        <dbReference type="Proteomes" id="UP001194696"/>
    </source>
</evidence>
<protein>
    <recommendedName>
        <fullName evidence="5">Microtubule associated protein</fullName>
    </recommendedName>
</protein>
<reference evidence="3 4" key="1">
    <citation type="journal article" date="2020" name="Fungal Divers.">
        <title>Resolving the Mortierellaceae phylogeny through synthesis of multi-gene phylogenetics and phylogenomics.</title>
        <authorList>
            <person name="Vandepol N."/>
            <person name="Liber J."/>
            <person name="Desiro A."/>
            <person name="Na H."/>
            <person name="Kennedy M."/>
            <person name="Barry K."/>
            <person name="Grigoriev I.V."/>
            <person name="Miller A.N."/>
            <person name="O'Donnell K."/>
            <person name="Stajich J.E."/>
            <person name="Bonito G."/>
        </authorList>
    </citation>
    <scope>NUCLEOTIDE SEQUENCE [LARGE SCALE GENOMIC DNA]</scope>
    <source>
        <strain evidence="3 4">AD045</strain>
    </source>
</reference>
<feature type="region of interest" description="Disordered" evidence="2">
    <location>
        <begin position="712"/>
        <end position="747"/>
    </location>
</feature>
<feature type="region of interest" description="Disordered" evidence="2">
    <location>
        <begin position="571"/>
        <end position="597"/>
    </location>
</feature>
<dbReference type="Pfam" id="PF03999">
    <property type="entry name" value="MAP65_ASE1"/>
    <property type="match status" value="1"/>
</dbReference>
<organism evidence="3 4">
    <name type="scientific">Linnemannia gamsii</name>
    <dbReference type="NCBI Taxonomy" id="64522"/>
    <lineage>
        <taxon>Eukaryota</taxon>
        <taxon>Fungi</taxon>
        <taxon>Fungi incertae sedis</taxon>
        <taxon>Mucoromycota</taxon>
        <taxon>Mortierellomycotina</taxon>
        <taxon>Mortierellomycetes</taxon>
        <taxon>Mortierellales</taxon>
        <taxon>Mortierellaceae</taxon>
        <taxon>Linnemannia</taxon>
    </lineage>
</organism>
<feature type="compositionally biased region" description="Basic and acidic residues" evidence="2">
    <location>
        <begin position="446"/>
        <end position="456"/>
    </location>
</feature>
<evidence type="ECO:0000256" key="1">
    <source>
        <dbReference type="SAM" id="Coils"/>
    </source>
</evidence>
<keyword evidence="4" id="KW-1185">Reference proteome</keyword>
<proteinExistence type="predicted"/>
<evidence type="ECO:0008006" key="5">
    <source>
        <dbReference type="Google" id="ProtNLM"/>
    </source>
</evidence>
<dbReference type="PANTHER" id="PTHR19321:SF41">
    <property type="entry name" value="FASCETTO-RELATED"/>
    <property type="match status" value="1"/>
</dbReference>
<evidence type="ECO:0000313" key="3">
    <source>
        <dbReference type="EMBL" id="KAG0297130.1"/>
    </source>
</evidence>
<dbReference type="Proteomes" id="UP001194696">
    <property type="component" value="Unassembled WGS sequence"/>
</dbReference>
<evidence type="ECO:0000256" key="2">
    <source>
        <dbReference type="SAM" id="MobiDB-lite"/>
    </source>
</evidence>
<sequence>MSLNDFLAELAVKYESLETLYLDIGTPEQQKEEESQTLFEKLLVVLNDHIQQVAQTKDSFTQETDRMWDNMQRMNRLMGQNDEAPAKLIDTLANMTLWDRRATLQEEYTYVYDQYTQKLDVIKKLHEELEKFIPILGPAFVNPGPVPEEGAEVSFEVVQTFSDNIAECEKEQKTRIKQVEADIVIIKDMWSELGTTQRDPFDQEVIEGSGGAYPITDDVIKRLERRKAELQIERSRREIVLQELQAEVTRLWDKLRIDDEEREKFMAEHRNLCVETIRAFKEELTRLEELRVQKVQDFIRMERDEIIELWMQLRYSYEQQESFTPFFDDTFTEEILTAHENEVTRLKQEKEEAAYVLEVVARYEARLHAIEELEKSTHSADRFNTRGDPGRLLREEKERKQNARELPRLEVELTEALNRWQEEKGHPFLVYGEVYIDNMKTAAKLAREGKENEKRNRGNNKFYSRSEYPATPFPITKLPSTPSSKQSTARNLGPTSTLASMGLDSNRDSKRNPSIISISSTTTEVHAGPSTPSNGSRAGRTVSYDLTGYGVDEVEGMPPRTPRNLKRTAADLSSPITTPPGSPSLYQSKKTARGASAAASAQATELMAERIQQGYRDSPFWDEDDSLLVMAAASQEQRSPSVTVRSSPFVQQLLESTRYKESGADETAAATNVGEFAREDSVIEMRKSEAEAFFSTPRKPVVVVDLVQVQEEGSEGWVTDTDESPQSRRQSKAGRGNPDAQTADLAT</sequence>